<name>A0A0D2E7S8_9EURO</name>
<dbReference type="InterPro" id="IPR051057">
    <property type="entry name" value="PI-PLC_domain"/>
</dbReference>
<evidence type="ECO:0008006" key="3">
    <source>
        <dbReference type="Google" id="ProtNLM"/>
    </source>
</evidence>
<dbReference type="GeneID" id="27356992"/>
<keyword evidence="2" id="KW-1185">Reference proteome</keyword>
<dbReference type="HOGENOM" id="CLU_031469_1_0_1"/>
<organism evidence="1 2">
    <name type="scientific">Exophiala oligosperma</name>
    <dbReference type="NCBI Taxonomy" id="215243"/>
    <lineage>
        <taxon>Eukaryota</taxon>
        <taxon>Fungi</taxon>
        <taxon>Dikarya</taxon>
        <taxon>Ascomycota</taxon>
        <taxon>Pezizomycotina</taxon>
        <taxon>Eurotiomycetes</taxon>
        <taxon>Chaetothyriomycetidae</taxon>
        <taxon>Chaetothyriales</taxon>
        <taxon>Herpotrichiellaceae</taxon>
        <taxon>Exophiala</taxon>
    </lineage>
</organism>
<dbReference type="AlphaFoldDB" id="A0A0D2E7S8"/>
<dbReference type="RefSeq" id="XP_016264075.1">
    <property type="nucleotide sequence ID" value="XM_016405869.1"/>
</dbReference>
<sequence>MSFQTNLSIINLTPYDWTGYTLAETTGLIEWDFPKTLASGDTYEASIAVDTSQGSNPTKAQADWPFSWIDQAHPVADLKISVSGEGDGDGGGYEYAINAVLDQFGTQRNPKGSTISIPLYDQAWSPFLLVGDNTSLAGNNPPLDWMEQSLPFIGCLTLQDIVLPGSHDAGMSQINYAHGGDSDNSQTQTLSVGGQLEAGMRYFDIRPSISHGQFYTGHYTDQLGANGESMADIISDVNAFTAKGFNELVVLELSHSLDTDSGYDAFNDAQYKNLLTQLSGLKYLYTGHASDVLTTVKLGEFISSSPAVVVVCDERDLNWLSTNKFSGKGFYGPGQLPVYNNYADTTDLDTMRQDQWTKFSSQVETPQTPNQLFLLSWTFTQDVLGAIGIGFGGATEDGTSILESATYFNNFLAQTGGTVPYTGPLEWAKKAGKPPNIILIDNVPTDNRFLATLCLGMTRWFNRQQKC</sequence>
<gene>
    <name evidence="1" type="ORF">PV06_04918</name>
</gene>
<accession>A0A0D2E7S8</accession>
<evidence type="ECO:0000313" key="2">
    <source>
        <dbReference type="Proteomes" id="UP000053342"/>
    </source>
</evidence>
<dbReference type="SUPFAM" id="SSF51695">
    <property type="entry name" value="PLC-like phosphodiesterases"/>
    <property type="match status" value="1"/>
</dbReference>
<dbReference type="Proteomes" id="UP000053342">
    <property type="component" value="Unassembled WGS sequence"/>
</dbReference>
<dbReference type="GO" id="GO:0008081">
    <property type="term" value="F:phosphoric diester hydrolase activity"/>
    <property type="evidence" value="ECO:0007669"/>
    <property type="project" value="InterPro"/>
</dbReference>
<dbReference type="InterPro" id="IPR017946">
    <property type="entry name" value="PLC-like_Pdiesterase_TIM-brl"/>
</dbReference>
<reference evidence="1 2" key="1">
    <citation type="submission" date="2015-01" db="EMBL/GenBank/DDBJ databases">
        <title>The Genome Sequence of Exophiala oligosperma CBS72588.</title>
        <authorList>
            <consortium name="The Broad Institute Genomics Platform"/>
            <person name="Cuomo C."/>
            <person name="de Hoog S."/>
            <person name="Gorbushina A."/>
            <person name="Stielow B."/>
            <person name="Teixiera M."/>
            <person name="Abouelleil A."/>
            <person name="Chapman S.B."/>
            <person name="Priest M."/>
            <person name="Young S.K."/>
            <person name="Wortman J."/>
            <person name="Nusbaum C."/>
            <person name="Birren B."/>
        </authorList>
    </citation>
    <scope>NUCLEOTIDE SEQUENCE [LARGE SCALE GENOMIC DNA]</scope>
    <source>
        <strain evidence="1 2">CBS 72588</strain>
    </source>
</reference>
<dbReference type="OrthoDB" id="1046782at2759"/>
<dbReference type="EMBL" id="KN847335">
    <property type="protein sequence ID" value="KIW43859.1"/>
    <property type="molecule type" value="Genomic_DNA"/>
</dbReference>
<protein>
    <recommendedName>
        <fullName evidence="3">Phosphatidylinositol-specific phospholipase C X domain-containing protein</fullName>
    </recommendedName>
</protein>
<dbReference type="VEuPathDB" id="FungiDB:PV06_04918"/>
<dbReference type="PANTHER" id="PTHR13593:SF143">
    <property type="entry name" value="PHOSPHATIDYLINOSITOL-SPECIFIC PHOSPHOLIPASE C X DOMAIN-CONTAINING PROTEIN"/>
    <property type="match status" value="1"/>
</dbReference>
<evidence type="ECO:0000313" key="1">
    <source>
        <dbReference type="EMBL" id="KIW43859.1"/>
    </source>
</evidence>
<dbReference type="Gene3D" id="3.20.20.190">
    <property type="entry name" value="Phosphatidylinositol (PI) phosphodiesterase"/>
    <property type="match status" value="1"/>
</dbReference>
<proteinExistence type="predicted"/>
<dbReference type="PANTHER" id="PTHR13593">
    <property type="match status" value="1"/>
</dbReference>
<dbReference type="GO" id="GO:0006629">
    <property type="term" value="P:lipid metabolic process"/>
    <property type="evidence" value="ECO:0007669"/>
    <property type="project" value="InterPro"/>
</dbReference>